<dbReference type="Gene3D" id="3.30.40.10">
    <property type="entry name" value="Zinc/RING finger domain, C3HC4 (zinc finger)"/>
    <property type="match status" value="1"/>
</dbReference>
<name>A0AAV5V1Y8_9BILA</name>
<accession>A0AAV5V1Y8</accession>
<dbReference type="Proteomes" id="UP001432322">
    <property type="component" value="Unassembled WGS sequence"/>
</dbReference>
<protein>
    <recommendedName>
        <fullName evidence="3">C2H2-type domain-containing protein</fullName>
    </recommendedName>
</protein>
<evidence type="ECO:0000313" key="1">
    <source>
        <dbReference type="EMBL" id="GMT12584.1"/>
    </source>
</evidence>
<feature type="non-terminal residue" evidence="1">
    <location>
        <position position="92"/>
    </location>
</feature>
<feature type="non-terminal residue" evidence="1">
    <location>
        <position position="1"/>
    </location>
</feature>
<dbReference type="AlphaFoldDB" id="A0AAV5V1Y8"/>
<comment type="caution">
    <text evidence="1">The sequence shown here is derived from an EMBL/GenBank/DDBJ whole genome shotgun (WGS) entry which is preliminary data.</text>
</comment>
<proteinExistence type="predicted"/>
<gene>
    <name evidence="1" type="ORF">PFISCL1PPCAC_3881</name>
</gene>
<dbReference type="InterPro" id="IPR013083">
    <property type="entry name" value="Znf_RING/FYVE/PHD"/>
</dbReference>
<evidence type="ECO:0008006" key="3">
    <source>
        <dbReference type="Google" id="ProtNLM"/>
    </source>
</evidence>
<keyword evidence="2" id="KW-1185">Reference proteome</keyword>
<sequence length="92" mass="10553">GNRPIQCLLCDKAVVVRGIDTHVQKHLKYFPLKCGSCDFQAINKADFEQHLFDDDHQSAAVVEPYKEWLVRTLHDDIVKAARYGVETLLRSK</sequence>
<reference evidence="1" key="1">
    <citation type="submission" date="2023-10" db="EMBL/GenBank/DDBJ databases">
        <title>Genome assembly of Pristionchus species.</title>
        <authorList>
            <person name="Yoshida K."/>
            <person name="Sommer R.J."/>
        </authorList>
    </citation>
    <scope>NUCLEOTIDE SEQUENCE</scope>
    <source>
        <strain evidence="1">RS5133</strain>
    </source>
</reference>
<evidence type="ECO:0000313" key="2">
    <source>
        <dbReference type="Proteomes" id="UP001432322"/>
    </source>
</evidence>
<organism evidence="1 2">
    <name type="scientific">Pristionchus fissidentatus</name>
    <dbReference type="NCBI Taxonomy" id="1538716"/>
    <lineage>
        <taxon>Eukaryota</taxon>
        <taxon>Metazoa</taxon>
        <taxon>Ecdysozoa</taxon>
        <taxon>Nematoda</taxon>
        <taxon>Chromadorea</taxon>
        <taxon>Rhabditida</taxon>
        <taxon>Rhabditina</taxon>
        <taxon>Diplogasteromorpha</taxon>
        <taxon>Diplogasteroidea</taxon>
        <taxon>Neodiplogasteridae</taxon>
        <taxon>Pristionchus</taxon>
    </lineage>
</organism>
<dbReference type="EMBL" id="BTSY01000001">
    <property type="protein sequence ID" value="GMT12584.1"/>
    <property type="molecule type" value="Genomic_DNA"/>
</dbReference>